<reference evidence="1 2" key="2">
    <citation type="submission" date="2016-03" db="EMBL/GenBank/DDBJ databases">
        <title>New uncultured bacterium of the family Gallionellaceae from acid mine drainage: description and reconstruction of genome based on metagenomic analysis of microbial community.</title>
        <authorList>
            <person name="Kadnikov V."/>
            <person name="Ivasenko D."/>
            <person name="Beletsky A."/>
            <person name="Mardanov A."/>
            <person name="Danilova E."/>
            <person name="Pimenov N."/>
            <person name="Karnachuk O."/>
            <person name="Ravin N."/>
        </authorList>
    </citation>
    <scope>NUCLEOTIDE SEQUENCE [LARGE SCALE GENOMIC DNA]</scope>
    <source>
        <strain evidence="1">ShG14-8</strain>
    </source>
</reference>
<gene>
    <name evidence="1" type="ORF">AWT59_1302</name>
</gene>
<sequence length="43" mass="4423">MHLGLAGLLHFVRNDGKGVVNYGSINSFAGPVIWPGDLSGNAA</sequence>
<dbReference type="Proteomes" id="UP000070578">
    <property type="component" value="Unassembled WGS sequence"/>
</dbReference>
<dbReference type="EMBL" id="LSLI01000025">
    <property type="protein sequence ID" value="KXS32582.1"/>
    <property type="molecule type" value="Genomic_DNA"/>
</dbReference>
<reference evidence="1 2" key="1">
    <citation type="submission" date="2016-02" db="EMBL/GenBank/DDBJ databases">
        <authorList>
            <person name="Wen L."/>
            <person name="He K."/>
            <person name="Yang H."/>
        </authorList>
    </citation>
    <scope>NUCLEOTIDE SEQUENCE [LARGE SCALE GENOMIC DNA]</scope>
    <source>
        <strain evidence="1">ShG14-8</strain>
    </source>
</reference>
<evidence type="ECO:0000313" key="2">
    <source>
        <dbReference type="Proteomes" id="UP000070578"/>
    </source>
</evidence>
<name>A0A139BUE7_9PROT</name>
<comment type="caution">
    <text evidence="1">The sequence shown here is derived from an EMBL/GenBank/DDBJ whole genome shotgun (WGS) entry which is preliminary data.</text>
</comment>
<accession>A0A139BUE7</accession>
<protein>
    <submittedName>
        <fullName evidence="1">Uncharacterized protein</fullName>
    </submittedName>
</protein>
<organism evidence="1 2">
    <name type="scientific">Candidatus Gallionella acididurans</name>
    <dbReference type="NCBI Taxonomy" id="1796491"/>
    <lineage>
        <taxon>Bacteria</taxon>
        <taxon>Pseudomonadati</taxon>
        <taxon>Pseudomonadota</taxon>
        <taxon>Betaproteobacteria</taxon>
        <taxon>Nitrosomonadales</taxon>
        <taxon>Gallionellaceae</taxon>
        <taxon>Gallionella</taxon>
    </lineage>
</organism>
<proteinExistence type="predicted"/>
<dbReference type="AlphaFoldDB" id="A0A139BUE7"/>
<evidence type="ECO:0000313" key="1">
    <source>
        <dbReference type="EMBL" id="KXS32582.1"/>
    </source>
</evidence>